<feature type="region of interest" description="Disordered" evidence="1">
    <location>
        <begin position="1"/>
        <end position="89"/>
    </location>
</feature>
<accession>A0AAV7VYV3</accession>
<evidence type="ECO:0000256" key="1">
    <source>
        <dbReference type="SAM" id="MobiDB-lite"/>
    </source>
</evidence>
<proteinExistence type="predicted"/>
<comment type="caution">
    <text evidence="2">The sequence shown here is derived from an EMBL/GenBank/DDBJ whole genome shotgun (WGS) entry which is preliminary data.</text>
</comment>
<feature type="compositionally biased region" description="Basic residues" evidence="1">
    <location>
        <begin position="15"/>
        <end position="27"/>
    </location>
</feature>
<evidence type="ECO:0000313" key="3">
    <source>
        <dbReference type="Proteomes" id="UP001066276"/>
    </source>
</evidence>
<dbReference type="Proteomes" id="UP001066276">
    <property type="component" value="Chromosome 1_2"/>
</dbReference>
<gene>
    <name evidence="2" type="ORF">NDU88_002263</name>
</gene>
<reference evidence="2" key="1">
    <citation type="journal article" date="2022" name="bioRxiv">
        <title>Sequencing and chromosome-scale assembly of the giantPleurodeles waltlgenome.</title>
        <authorList>
            <person name="Brown T."/>
            <person name="Elewa A."/>
            <person name="Iarovenko S."/>
            <person name="Subramanian E."/>
            <person name="Araus A.J."/>
            <person name="Petzold A."/>
            <person name="Susuki M."/>
            <person name="Suzuki K.-i.T."/>
            <person name="Hayashi T."/>
            <person name="Toyoda A."/>
            <person name="Oliveira C."/>
            <person name="Osipova E."/>
            <person name="Leigh N.D."/>
            <person name="Simon A."/>
            <person name="Yun M.H."/>
        </authorList>
    </citation>
    <scope>NUCLEOTIDE SEQUENCE</scope>
    <source>
        <strain evidence="2">20211129_DDA</strain>
        <tissue evidence="2">Liver</tissue>
    </source>
</reference>
<organism evidence="2 3">
    <name type="scientific">Pleurodeles waltl</name>
    <name type="common">Iberian ribbed newt</name>
    <dbReference type="NCBI Taxonomy" id="8319"/>
    <lineage>
        <taxon>Eukaryota</taxon>
        <taxon>Metazoa</taxon>
        <taxon>Chordata</taxon>
        <taxon>Craniata</taxon>
        <taxon>Vertebrata</taxon>
        <taxon>Euteleostomi</taxon>
        <taxon>Amphibia</taxon>
        <taxon>Batrachia</taxon>
        <taxon>Caudata</taxon>
        <taxon>Salamandroidea</taxon>
        <taxon>Salamandridae</taxon>
        <taxon>Pleurodelinae</taxon>
        <taxon>Pleurodeles</taxon>
    </lineage>
</organism>
<evidence type="ECO:0000313" key="2">
    <source>
        <dbReference type="EMBL" id="KAJ1206870.1"/>
    </source>
</evidence>
<protein>
    <submittedName>
        <fullName evidence="2">Uncharacterized protein</fullName>
    </submittedName>
</protein>
<keyword evidence="3" id="KW-1185">Reference proteome</keyword>
<dbReference type="AlphaFoldDB" id="A0AAV7VYV3"/>
<name>A0AAV7VYV3_PLEWA</name>
<dbReference type="EMBL" id="JANPWB010000002">
    <property type="protein sequence ID" value="KAJ1206870.1"/>
    <property type="molecule type" value="Genomic_DNA"/>
</dbReference>
<sequence length="89" mass="9746">MASRTFARRQGYFRGRPHRWSSPHARRPVAAQSPSSARTAGRQGLHGNSARYISGQVRSVPQQGARPVHSHLASRVTPPGRQQRGASPL</sequence>